<dbReference type="Proteomes" id="UP000593842">
    <property type="component" value="Chromosome"/>
</dbReference>
<dbReference type="AlphaFoldDB" id="A0A7I8E0S9"/>
<dbReference type="SUPFAM" id="SSF52172">
    <property type="entry name" value="CheY-like"/>
    <property type="match status" value="1"/>
</dbReference>
<dbReference type="EMBL" id="AP024085">
    <property type="protein sequence ID" value="BCL57370.1"/>
    <property type="molecule type" value="Genomic_DNA"/>
</dbReference>
<evidence type="ECO:0000256" key="1">
    <source>
        <dbReference type="ARBA" id="ARBA00022553"/>
    </source>
</evidence>
<dbReference type="PANTHER" id="PTHR45339">
    <property type="entry name" value="HYBRID SIGNAL TRANSDUCTION HISTIDINE KINASE J"/>
    <property type="match status" value="1"/>
</dbReference>
<dbReference type="PANTHER" id="PTHR45339:SF3">
    <property type="entry name" value="HISTIDINE KINASE"/>
    <property type="match status" value="1"/>
</dbReference>
<evidence type="ECO:0000313" key="4">
    <source>
        <dbReference type="EMBL" id="BCL57370.1"/>
    </source>
</evidence>
<proteinExistence type="predicted"/>
<evidence type="ECO:0000313" key="5">
    <source>
        <dbReference type="Proteomes" id="UP000593842"/>
    </source>
</evidence>
<dbReference type="GO" id="GO:0000160">
    <property type="term" value="P:phosphorelay signal transduction system"/>
    <property type="evidence" value="ECO:0007669"/>
    <property type="project" value="InterPro"/>
</dbReference>
<reference evidence="5" key="1">
    <citation type="submission" date="2020-09" db="EMBL/GenBank/DDBJ databases">
        <title>Complete genome sequencing of Faecalibacillus intestinalis strain 14EGH31.</title>
        <authorList>
            <person name="Sakamoto M."/>
            <person name="Murakami T."/>
            <person name="Mori H."/>
        </authorList>
    </citation>
    <scope>NUCLEOTIDE SEQUENCE [LARGE SCALE GENOMIC DNA]</scope>
    <source>
        <strain evidence="5">14EGH31</strain>
    </source>
</reference>
<accession>A0A7I8E0S9</accession>
<dbReference type="PROSITE" id="PS50110">
    <property type="entry name" value="RESPONSE_REGULATORY"/>
    <property type="match status" value="1"/>
</dbReference>
<feature type="domain" description="Response regulatory" evidence="3">
    <location>
        <begin position="1"/>
        <end position="87"/>
    </location>
</feature>
<name>A0A7I8E0S9_9FIRM</name>
<sequence length="88" mass="9870">MAKMEQMPAKGYDLILMDVQMPHMDGYKATETIRELSDEGKAHIPIVALTANAFEEDRKMAISKGMNDHIAKPIDVKKVEEVIISVLK</sequence>
<dbReference type="KEGG" id="fit:Fi14EGH31_10820"/>
<keyword evidence="1 2" id="KW-0597">Phosphoprotein</keyword>
<dbReference type="InterPro" id="IPR001789">
    <property type="entry name" value="Sig_transdc_resp-reg_receiver"/>
</dbReference>
<dbReference type="CDD" id="cd17546">
    <property type="entry name" value="REC_hyHK_CKI1_RcsC-like"/>
    <property type="match status" value="1"/>
</dbReference>
<evidence type="ECO:0000259" key="3">
    <source>
        <dbReference type="PROSITE" id="PS50110"/>
    </source>
</evidence>
<gene>
    <name evidence="4" type="ORF">Fi14EGH31_10820</name>
</gene>
<dbReference type="Pfam" id="PF00072">
    <property type="entry name" value="Response_reg"/>
    <property type="match status" value="1"/>
</dbReference>
<protein>
    <recommendedName>
        <fullName evidence="3">Response regulatory domain-containing protein</fullName>
    </recommendedName>
</protein>
<dbReference type="Gene3D" id="3.40.50.2300">
    <property type="match status" value="1"/>
</dbReference>
<organism evidence="4 5">
    <name type="scientific">Faecalibacillus intestinalis</name>
    <dbReference type="NCBI Taxonomy" id="1982626"/>
    <lineage>
        <taxon>Bacteria</taxon>
        <taxon>Bacillati</taxon>
        <taxon>Bacillota</taxon>
        <taxon>Erysipelotrichia</taxon>
        <taxon>Erysipelotrichales</taxon>
        <taxon>Coprobacillaceae</taxon>
        <taxon>Faecalibacillus</taxon>
    </lineage>
</organism>
<feature type="modified residue" description="4-aspartylphosphate" evidence="2">
    <location>
        <position position="18"/>
    </location>
</feature>
<dbReference type="InterPro" id="IPR011006">
    <property type="entry name" value="CheY-like_superfamily"/>
</dbReference>
<evidence type="ECO:0000256" key="2">
    <source>
        <dbReference type="PROSITE-ProRule" id="PRU00169"/>
    </source>
</evidence>